<dbReference type="Gene3D" id="1.10.260.40">
    <property type="entry name" value="lambda repressor-like DNA-binding domains"/>
    <property type="match status" value="1"/>
</dbReference>
<dbReference type="EMBL" id="CP071696">
    <property type="protein sequence ID" value="QTX05964.1"/>
    <property type="molecule type" value="Genomic_DNA"/>
</dbReference>
<sequence>MSHASTLIRAARKSRGLTQAQIAARARIDQGDVSRSERGRDLAFQTADRLLAAAGYGLYAAPTRRTDASGAAEEIRTRLREGDRDRALRALIQLNDDLQAEHGLVRGILGLAEPEPTGERIWDAALAALVAWRLADHGLPLPAWVGDPARRLDPPRPFIIDAADPVPDAEDVPPEFLERGVLAWRDTFESI</sequence>
<proteinExistence type="predicted"/>
<feature type="domain" description="HTH cro/C1-type" evidence="1">
    <location>
        <begin position="8"/>
        <end position="40"/>
    </location>
</feature>
<dbReference type="Proteomes" id="UP000671914">
    <property type="component" value="Chromosome"/>
</dbReference>
<gene>
    <name evidence="2" type="ORF">G127AT_07195</name>
</gene>
<evidence type="ECO:0000259" key="1">
    <source>
        <dbReference type="PROSITE" id="PS50943"/>
    </source>
</evidence>
<dbReference type="AlphaFoldDB" id="A0A975FPL8"/>
<dbReference type="GO" id="GO:0003677">
    <property type="term" value="F:DNA binding"/>
    <property type="evidence" value="ECO:0007669"/>
    <property type="project" value="InterPro"/>
</dbReference>
<dbReference type="Pfam" id="PF01381">
    <property type="entry name" value="HTH_3"/>
    <property type="match status" value="1"/>
</dbReference>
<name>A0A975FPL8_9MICO</name>
<evidence type="ECO:0000313" key="2">
    <source>
        <dbReference type="EMBL" id="QTX05964.1"/>
    </source>
</evidence>
<reference evidence="2" key="1">
    <citation type="submission" date="2021-03" db="EMBL/GenBank/DDBJ databases">
        <title>Agromyces archimandritus sp. nov., isolated from the cockroach Archimandrita tessellata.</title>
        <authorList>
            <person name="Guzman J."/>
            <person name="Ortuzar M."/>
            <person name="Poehlein A."/>
            <person name="Daniel R."/>
            <person name="Trujillo M."/>
            <person name="Vilcinskas A."/>
        </authorList>
    </citation>
    <scope>NUCLEOTIDE SEQUENCE</scope>
    <source>
        <strain evidence="2">G127AT</strain>
    </source>
</reference>
<evidence type="ECO:0000313" key="3">
    <source>
        <dbReference type="Proteomes" id="UP000671914"/>
    </source>
</evidence>
<dbReference type="SUPFAM" id="SSF47413">
    <property type="entry name" value="lambda repressor-like DNA-binding domains"/>
    <property type="match status" value="1"/>
</dbReference>
<keyword evidence="3" id="KW-1185">Reference proteome</keyword>
<dbReference type="RefSeq" id="WP_210901450.1">
    <property type="nucleotide sequence ID" value="NZ_CP071696.1"/>
</dbReference>
<accession>A0A975FPL8</accession>
<dbReference type="InterPro" id="IPR001387">
    <property type="entry name" value="Cro/C1-type_HTH"/>
</dbReference>
<dbReference type="KEGG" id="aarc:G127AT_07195"/>
<organism evidence="2 3">
    <name type="scientific">Agromyces archimandritae</name>
    <dbReference type="NCBI Taxonomy" id="2781962"/>
    <lineage>
        <taxon>Bacteria</taxon>
        <taxon>Bacillati</taxon>
        <taxon>Actinomycetota</taxon>
        <taxon>Actinomycetes</taxon>
        <taxon>Micrococcales</taxon>
        <taxon>Microbacteriaceae</taxon>
        <taxon>Agromyces</taxon>
    </lineage>
</organism>
<dbReference type="SMART" id="SM00530">
    <property type="entry name" value="HTH_XRE"/>
    <property type="match status" value="1"/>
</dbReference>
<dbReference type="CDD" id="cd00093">
    <property type="entry name" value="HTH_XRE"/>
    <property type="match status" value="1"/>
</dbReference>
<dbReference type="PROSITE" id="PS50943">
    <property type="entry name" value="HTH_CROC1"/>
    <property type="match status" value="1"/>
</dbReference>
<dbReference type="InterPro" id="IPR010982">
    <property type="entry name" value="Lambda_DNA-bd_dom_sf"/>
</dbReference>
<protein>
    <submittedName>
        <fullName evidence="2">Helix-turn-helix transcriptional regulator</fullName>
    </submittedName>
</protein>